<protein>
    <submittedName>
        <fullName evidence="2">Uncharacterized protein</fullName>
    </submittedName>
</protein>
<dbReference type="Proteomes" id="UP001243989">
    <property type="component" value="Unassembled WGS sequence"/>
</dbReference>
<sequence length="157" mass="17940">MPIQSINQSPSQSLQLISTEWESNPDQAASTSLFSSPELLFRLSYEHVISLPLDNTVLRKHSLFHFLLGFVWLTTSLRRLFWVAVTEPIIIPPDQPRKEAEEANEEEKGTIGRWNHRIPSHGQGPRGAKQRKEAQGKVLPGCLARRNYTQRPHIRTP</sequence>
<evidence type="ECO:0000256" key="1">
    <source>
        <dbReference type="SAM" id="MobiDB-lite"/>
    </source>
</evidence>
<dbReference type="EMBL" id="JAHMHQ010000012">
    <property type="protein sequence ID" value="KAK1635433.1"/>
    <property type="molecule type" value="Genomic_DNA"/>
</dbReference>
<dbReference type="RefSeq" id="XP_060444040.1">
    <property type="nucleotide sequence ID" value="XM_060586893.1"/>
</dbReference>
<gene>
    <name evidence="2" type="ORF">BDP81DRAFT_38167</name>
</gene>
<accession>A0AAI9ZR18</accession>
<feature type="compositionally biased region" description="Basic and acidic residues" evidence="1">
    <location>
        <begin position="95"/>
        <end position="110"/>
    </location>
</feature>
<comment type="caution">
    <text evidence="2">The sequence shown here is derived from an EMBL/GenBank/DDBJ whole genome shotgun (WGS) entry which is preliminary data.</text>
</comment>
<evidence type="ECO:0000313" key="3">
    <source>
        <dbReference type="Proteomes" id="UP001243989"/>
    </source>
</evidence>
<feature type="region of interest" description="Disordered" evidence="1">
    <location>
        <begin position="94"/>
        <end position="136"/>
    </location>
</feature>
<dbReference type="AlphaFoldDB" id="A0AAI9ZR18"/>
<proteinExistence type="predicted"/>
<dbReference type="GeneID" id="85471755"/>
<evidence type="ECO:0000313" key="2">
    <source>
        <dbReference type="EMBL" id="KAK1635433.1"/>
    </source>
</evidence>
<name>A0AAI9ZR18_9PEZI</name>
<reference evidence="2" key="1">
    <citation type="submission" date="2021-06" db="EMBL/GenBank/DDBJ databases">
        <title>Comparative genomics, transcriptomics and evolutionary studies reveal genomic signatures of adaptation to plant cell wall in hemibiotrophic fungi.</title>
        <authorList>
            <consortium name="DOE Joint Genome Institute"/>
            <person name="Baroncelli R."/>
            <person name="Diaz J.F."/>
            <person name="Benocci T."/>
            <person name="Peng M."/>
            <person name="Battaglia E."/>
            <person name="Haridas S."/>
            <person name="Andreopoulos W."/>
            <person name="Labutti K."/>
            <person name="Pangilinan J."/>
            <person name="Floch G.L."/>
            <person name="Makela M.R."/>
            <person name="Henrissat B."/>
            <person name="Grigoriev I.V."/>
            <person name="Crouch J.A."/>
            <person name="De Vries R.P."/>
            <person name="Sukno S.A."/>
            <person name="Thon M.R."/>
        </authorList>
    </citation>
    <scope>NUCLEOTIDE SEQUENCE</scope>
    <source>
        <strain evidence="2">CBS 102054</strain>
    </source>
</reference>
<keyword evidence="3" id="KW-1185">Reference proteome</keyword>
<organism evidence="2 3">
    <name type="scientific">Colletotrichum phormii</name>
    <dbReference type="NCBI Taxonomy" id="359342"/>
    <lineage>
        <taxon>Eukaryota</taxon>
        <taxon>Fungi</taxon>
        <taxon>Dikarya</taxon>
        <taxon>Ascomycota</taxon>
        <taxon>Pezizomycotina</taxon>
        <taxon>Sordariomycetes</taxon>
        <taxon>Hypocreomycetidae</taxon>
        <taxon>Glomerellales</taxon>
        <taxon>Glomerellaceae</taxon>
        <taxon>Colletotrichum</taxon>
        <taxon>Colletotrichum acutatum species complex</taxon>
    </lineage>
</organism>